<evidence type="ECO:0000256" key="1">
    <source>
        <dbReference type="ARBA" id="ARBA00001913"/>
    </source>
</evidence>
<evidence type="ECO:0000313" key="9">
    <source>
        <dbReference type="Proteomes" id="UP000646745"/>
    </source>
</evidence>
<proteinExistence type="predicted"/>
<keyword evidence="3" id="KW-0964">Secreted</keyword>
<dbReference type="InterPro" id="IPR012334">
    <property type="entry name" value="Pectin_lyas_fold"/>
</dbReference>
<dbReference type="PRINTS" id="PR00313">
    <property type="entry name" value="CABNDNGRPT"/>
</dbReference>
<evidence type="ECO:0000256" key="4">
    <source>
        <dbReference type="ARBA" id="ARBA00022737"/>
    </source>
</evidence>
<dbReference type="Pfam" id="PF08548">
    <property type="entry name" value="Peptidase_M10_C"/>
    <property type="match status" value="1"/>
</dbReference>
<protein>
    <recommendedName>
        <fullName evidence="10">CBM2 domain-containing protein</fullName>
    </recommendedName>
</protein>
<keyword evidence="5" id="KW-0106">Calcium</keyword>
<name>A0ABQ3E6F2_9GAMM</name>
<feature type="domain" description="CBM2" evidence="6">
    <location>
        <begin position="8"/>
        <end position="98"/>
    </location>
</feature>
<dbReference type="SUPFAM" id="SSF51120">
    <property type="entry name" value="beta-Roll"/>
    <property type="match status" value="2"/>
</dbReference>
<dbReference type="Gene3D" id="2.150.10.10">
    <property type="entry name" value="Serralysin-like metalloprotease, C-terminal"/>
    <property type="match status" value="2"/>
</dbReference>
<keyword evidence="9" id="KW-1185">Reference proteome</keyword>
<evidence type="ECO:0000313" key="8">
    <source>
        <dbReference type="EMBL" id="GHB24646.1"/>
    </source>
</evidence>
<accession>A0ABQ3E6F2</accession>
<comment type="subcellular location">
    <subcellularLocation>
        <location evidence="2">Secreted</location>
    </subcellularLocation>
</comment>
<evidence type="ECO:0000256" key="2">
    <source>
        <dbReference type="ARBA" id="ARBA00004613"/>
    </source>
</evidence>
<dbReference type="InterPro" id="IPR011049">
    <property type="entry name" value="Serralysin-like_metalloprot_C"/>
</dbReference>
<evidence type="ECO:0000256" key="5">
    <source>
        <dbReference type="ARBA" id="ARBA00022837"/>
    </source>
</evidence>
<evidence type="ECO:0000259" key="6">
    <source>
        <dbReference type="Pfam" id="PF00553"/>
    </source>
</evidence>
<sequence length="883" mass="93941">MSSAFLIDYRLTSEWNGGFTLEFYLTNQSESSLNGYQLDFGLDAKIDALWGADSYLTTEAGYRIDNDIRLAPGETTRIKIKALGDETVVPISPRLNGEEIELTDGARQLTEAHTHPDLLGDDYPFSDNAITVDNGIDAATLNALIAAAPEGATIHLAAGRYVFDESLAIERSDITLAGAGSDTTTLVFSQQALASDSTNAIRVSGKEEGVVATLAIHAQQGDTRIELSEGHGLEVGDTIRLSQPNDATFLDAIGDIEWRETDSPLRTSMAQIVAIDGNQVVLDRGIHFDLDAGVTEVEQVEPLTDVRLEGMSVAFTLGEPDDSDFSNTLPALSRYHAVEFNATVGATMKDVEVVDGPSVAFEFSRSLDLDVADITATGSFNKGSDGNGYAYELRESYDGHFSGLVDSGMRHSVLFASWHSSVGNDLRVTSTDRDINFHGGRDHGNTVYVGQSIRDADNDAMSTTVWTNAGEAFGAPTEENANLVTFDYAIGSRRDDVIHASDDGAYLDGALGNDTLLGGNGDDILGGGGGWGENILDGGAGDDTALFIGALSDYDIERLSDDKWHVAGNGSDDTLSDIERALFADGQLMDLATGAISQVEAPGNLSPEHYWASRESLDTSSVSSLHATFDVVSRWSSGYVMGITITNEGDSAVTTDHIALTIPSDIHTLYGASLVAQQGDEYHLDIGSRTLESGDAMRFSFKAYADTSEIPREIFVGDQAATIDEGSLPDGSRLAEALVDADRVVMATGSGSLVGGSGNDILTGSPEDDILMGSLGADRLEGGGGQDRFVWQAAMESTPLSIDEVLDFCDNDLIDLSSLDANTSQEGQQAFQWQGEDSFTGEAGQLRFANNQLQGDINGDGLSDLVIGFQTLDQLDPGQLILS</sequence>
<evidence type="ECO:0000256" key="3">
    <source>
        <dbReference type="ARBA" id="ARBA00022525"/>
    </source>
</evidence>
<feature type="domain" description="Peptidase M10 serralysin C-terminal" evidence="7">
    <location>
        <begin position="715"/>
        <end position="852"/>
    </location>
</feature>
<evidence type="ECO:0000259" key="7">
    <source>
        <dbReference type="Pfam" id="PF08548"/>
    </source>
</evidence>
<reference evidence="9" key="1">
    <citation type="journal article" date="2019" name="Int. J. Syst. Evol. Microbiol.">
        <title>The Global Catalogue of Microorganisms (GCM) 10K type strain sequencing project: providing services to taxonomists for standard genome sequencing and annotation.</title>
        <authorList>
            <consortium name="The Broad Institute Genomics Platform"/>
            <consortium name="The Broad Institute Genome Sequencing Center for Infectious Disease"/>
            <person name="Wu L."/>
            <person name="Ma J."/>
        </authorList>
    </citation>
    <scope>NUCLEOTIDE SEQUENCE [LARGE SCALE GENOMIC DNA]</scope>
    <source>
        <strain evidence="9">KCTC 32998</strain>
    </source>
</reference>
<dbReference type="RefSeq" id="WP_189445011.1">
    <property type="nucleotide sequence ID" value="NZ_BMZI01000005.1"/>
</dbReference>
<keyword evidence="4" id="KW-0677">Repeat</keyword>
<dbReference type="Pfam" id="PF00353">
    <property type="entry name" value="HemolysinCabind"/>
    <property type="match status" value="2"/>
</dbReference>
<dbReference type="InterPro" id="IPR008965">
    <property type="entry name" value="CBM2/CBM3_carb-bd_dom_sf"/>
</dbReference>
<dbReference type="Pfam" id="PF00553">
    <property type="entry name" value="CBM_2"/>
    <property type="match status" value="1"/>
</dbReference>
<dbReference type="InterPro" id="IPR013858">
    <property type="entry name" value="Peptidase_M10B_C"/>
</dbReference>
<dbReference type="SUPFAM" id="SSF51126">
    <property type="entry name" value="Pectin lyase-like"/>
    <property type="match status" value="1"/>
</dbReference>
<dbReference type="Gene3D" id="2.60.40.290">
    <property type="match status" value="2"/>
</dbReference>
<dbReference type="Proteomes" id="UP000646745">
    <property type="component" value="Unassembled WGS sequence"/>
</dbReference>
<comment type="cofactor">
    <cofactor evidence="1">
        <name>Ca(2+)</name>
        <dbReference type="ChEBI" id="CHEBI:29108"/>
    </cofactor>
</comment>
<evidence type="ECO:0008006" key="10">
    <source>
        <dbReference type="Google" id="ProtNLM"/>
    </source>
</evidence>
<dbReference type="SUPFAM" id="SSF49384">
    <property type="entry name" value="Carbohydrate-binding domain"/>
    <property type="match status" value="2"/>
</dbReference>
<dbReference type="InterPro" id="IPR011050">
    <property type="entry name" value="Pectin_lyase_fold/virulence"/>
</dbReference>
<dbReference type="PROSITE" id="PS00330">
    <property type="entry name" value="HEMOLYSIN_CALCIUM"/>
    <property type="match status" value="1"/>
</dbReference>
<dbReference type="InterPro" id="IPR012291">
    <property type="entry name" value="CBM2_carb-bd_dom_sf"/>
</dbReference>
<dbReference type="EMBL" id="BMZI01000005">
    <property type="protein sequence ID" value="GHB24646.1"/>
    <property type="molecule type" value="Genomic_DNA"/>
</dbReference>
<dbReference type="InterPro" id="IPR001919">
    <property type="entry name" value="CBD2"/>
</dbReference>
<organism evidence="8 9">
    <name type="scientific">Salinicola rhizosphaerae</name>
    <dbReference type="NCBI Taxonomy" id="1443141"/>
    <lineage>
        <taxon>Bacteria</taxon>
        <taxon>Pseudomonadati</taxon>
        <taxon>Pseudomonadota</taxon>
        <taxon>Gammaproteobacteria</taxon>
        <taxon>Oceanospirillales</taxon>
        <taxon>Halomonadaceae</taxon>
        <taxon>Salinicola</taxon>
    </lineage>
</organism>
<comment type="caution">
    <text evidence="8">The sequence shown here is derived from an EMBL/GenBank/DDBJ whole genome shotgun (WGS) entry which is preliminary data.</text>
</comment>
<dbReference type="Gene3D" id="2.160.20.10">
    <property type="entry name" value="Single-stranded right-handed beta-helix, Pectin lyase-like"/>
    <property type="match status" value="1"/>
</dbReference>
<dbReference type="InterPro" id="IPR018511">
    <property type="entry name" value="Hemolysin-typ_Ca-bd_CS"/>
</dbReference>
<dbReference type="InterPro" id="IPR001343">
    <property type="entry name" value="Hemolysn_Ca-bd"/>
</dbReference>
<gene>
    <name evidence="8" type="ORF">GCM10009038_24660</name>
</gene>